<keyword evidence="2" id="KW-1185">Reference proteome</keyword>
<name>A0A4Q7TAF5_9MICO</name>
<dbReference type="Gene3D" id="3.40.190.10">
    <property type="entry name" value="Periplasmic binding protein-like II"/>
    <property type="match status" value="2"/>
</dbReference>
<dbReference type="Proteomes" id="UP000292408">
    <property type="component" value="Unassembled WGS sequence"/>
</dbReference>
<sequence length="316" mass="33839">MTTRLDVGVFTHPVLCDVARRIGAFAAAGLDVREHPVSSSPDQFRRAFSGEFDAILTNPDNTLAYHFDSTNPLATTLAVEIVAGIDRGLGLTLCAHDDRAIHRRRPRVGVDAATSGFALLAYALLEQLGIARDDIEIVTLGSTPRRAVALAAGDCDITILNAGNELVAHSRGCVFLASSTDVGPYIGTVLARVEPSARAEDETRPQVDAVERDEAVVALRTVLLETTERIVSGDVTDLVVDSASEVLGLTDEEARRHAEILRDDNHGLIRGGTIDSGSMETIISLRERYAPSMVTSTLRAGWTELLASPPDHPPTT</sequence>
<reference evidence="1 2" key="1">
    <citation type="journal article" date="2015" name="Stand. Genomic Sci.">
        <title>Genomic Encyclopedia of Bacterial and Archaeal Type Strains, Phase III: the genomes of soil and plant-associated and newly described type strains.</title>
        <authorList>
            <person name="Whitman W.B."/>
            <person name="Woyke T."/>
            <person name="Klenk H.P."/>
            <person name="Zhou Y."/>
            <person name="Lilburn T.G."/>
            <person name="Beck B.J."/>
            <person name="De Vos P."/>
            <person name="Vandamme P."/>
            <person name="Eisen J.A."/>
            <person name="Garrity G."/>
            <person name="Hugenholtz P."/>
            <person name="Kyrpides N.C."/>
        </authorList>
    </citation>
    <scope>NUCLEOTIDE SEQUENCE [LARGE SCALE GENOMIC DNA]</scope>
    <source>
        <strain evidence="1 2">AC4r</strain>
    </source>
</reference>
<dbReference type="SUPFAM" id="SSF53850">
    <property type="entry name" value="Periplasmic binding protein-like II"/>
    <property type="match status" value="1"/>
</dbReference>
<comment type="caution">
    <text evidence="1">The sequence shown here is derived from an EMBL/GenBank/DDBJ whole genome shotgun (WGS) entry which is preliminary data.</text>
</comment>
<proteinExistence type="predicted"/>
<evidence type="ECO:0008006" key="3">
    <source>
        <dbReference type="Google" id="ProtNLM"/>
    </source>
</evidence>
<accession>A0A4Q7TAF5</accession>
<organism evidence="1 2">
    <name type="scientific">Microcella alkaliphila</name>
    <dbReference type="NCBI Taxonomy" id="279828"/>
    <lineage>
        <taxon>Bacteria</taxon>
        <taxon>Bacillati</taxon>
        <taxon>Actinomycetota</taxon>
        <taxon>Actinomycetes</taxon>
        <taxon>Micrococcales</taxon>
        <taxon>Microbacteriaceae</taxon>
        <taxon>Microcella</taxon>
    </lineage>
</organism>
<dbReference type="EMBL" id="SGXT01000019">
    <property type="protein sequence ID" value="RZT57395.1"/>
    <property type="molecule type" value="Genomic_DNA"/>
</dbReference>
<gene>
    <name evidence="1" type="ORF">EV140_2511</name>
</gene>
<protein>
    <recommendedName>
        <fullName evidence="3">ABC-type nitrate/sulfonate/bicarbonate transport system substrate-binding protein</fullName>
    </recommendedName>
</protein>
<evidence type="ECO:0000313" key="2">
    <source>
        <dbReference type="Proteomes" id="UP000292408"/>
    </source>
</evidence>
<dbReference type="AlphaFoldDB" id="A0A4Q7TAF5"/>
<evidence type="ECO:0000313" key="1">
    <source>
        <dbReference type="EMBL" id="RZT57395.1"/>
    </source>
</evidence>